<gene>
    <name evidence="9" type="ORF">DERF_015828</name>
</gene>
<evidence type="ECO:0000256" key="3">
    <source>
        <dbReference type="ARBA" id="ARBA00023155"/>
    </source>
</evidence>
<evidence type="ECO:0000256" key="6">
    <source>
        <dbReference type="RuleBase" id="RU000682"/>
    </source>
</evidence>
<dbReference type="GO" id="GO:0000981">
    <property type="term" value="F:DNA-binding transcription factor activity, RNA polymerase II-specific"/>
    <property type="evidence" value="ECO:0007669"/>
    <property type="project" value="InterPro"/>
</dbReference>
<dbReference type="AlphaFoldDB" id="A0A922HLD4"/>
<dbReference type="GO" id="GO:0005634">
    <property type="term" value="C:nucleus"/>
    <property type="evidence" value="ECO:0007669"/>
    <property type="project" value="UniProtKB-SubCell"/>
</dbReference>
<evidence type="ECO:0000256" key="4">
    <source>
        <dbReference type="ARBA" id="ARBA00023242"/>
    </source>
</evidence>
<feature type="region of interest" description="Disordered" evidence="7">
    <location>
        <begin position="662"/>
        <end position="732"/>
    </location>
</feature>
<comment type="caution">
    <text evidence="9">The sequence shown here is derived from an EMBL/GenBank/DDBJ whole genome shotgun (WGS) entry which is preliminary data.</text>
</comment>
<dbReference type="Proteomes" id="UP000790347">
    <property type="component" value="Unassembled WGS sequence"/>
</dbReference>
<feature type="domain" description="Homeobox" evidence="8">
    <location>
        <begin position="368"/>
        <end position="428"/>
    </location>
</feature>
<feature type="region of interest" description="Disordered" evidence="7">
    <location>
        <begin position="227"/>
        <end position="281"/>
    </location>
</feature>
<feature type="DNA-binding region" description="Homeobox" evidence="5">
    <location>
        <begin position="370"/>
        <end position="429"/>
    </location>
</feature>
<dbReference type="SMART" id="SM00389">
    <property type="entry name" value="HOX"/>
    <property type="match status" value="1"/>
</dbReference>
<evidence type="ECO:0000259" key="8">
    <source>
        <dbReference type="PROSITE" id="PS50071"/>
    </source>
</evidence>
<evidence type="ECO:0000256" key="2">
    <source>
        <dbReference type="ARBA" id="ARBA00023125"/>
    </source>
</evidence>
<keyword evidence="4 5" id="KW-0539">Nucleus</keyword>
<name>A0A922HLD4_DERFA</name>
<proteinExistence type="predicted"/>
<dbReference type="PROSITE" id="PS00027">
    <property type="entry name" value="HOMEOBOX_1"/>
    <property type="match status" value="1"/>
</dbReference>
<accession>A0A922HLD4</accession>
<organism evidence="9 10">
    <name type="scientific">Dermatophagoides farinae</name>
    <name type="common">American house dust mite</name>
    <dbReference type="NCBI Taxonomy" id="6954"/>
    <lineage>
        <taxon>Eukaryota</taxon>
        <taxon>Metazoa</taxon>
        <taxon>Ecdysozoa</taxon>
        <taxon>Arthropoda</taxon>
        <taxon>Chelicerata</taxon>
        <taxon>Arachnida</taxon>
        <taxon>Acari</taxon>
        <taxon>Acariformes</taxon>
        <taxon>Sarcoptiformes</taxon>
        <taxon>Astigmata</taxon>
        <taxon>Psoroptidia</taxon>
        <taxon>Analgoidea</taxon>
        <taxon>Pyroglyphidae</taxon>
        <taxon>Dermatophagoidinae</taxon>
        <taxon>Dermatophagoides</taxon>
    </lineage>
</organism>
<dbReference type="CDD" id="cd00086">
    <property type="entry name" value="homeodomain"/>
    <property type="match status" value="1"/>
</dbReference>
<sequence>MKKQQQQQQQQFSYRSIYLQTPIDSGGSGGGNSLSISCMEDVQPSYVHDVVDDTELILTNNTGHHHNHSPTMLTLYPYGNFNDLAPMVNNSGSREENSSLLTGCTESSINIEQEQTTTRTLSSSSSLWLPHEWQSRHLSSSTLMNRCYQMDEWQLPSSSSSSSTSMNPAAQVASNHMVGAIIDTTNTNYLLDPFNTQQTDINTTILYEDNGNGVTESMSYVTSTTTYESTTSTTTATVATNDSDSGVHTNQASLDNHHHQHQQHPYDGQQPPQQHHHSGSYLSVNNHSRAIYNIYNNHNNDNNDDVDPLSNGSMSFHNNFIPTTTTTTTTSTTEMYRGQAIVVGSDHHQEQNSFSYADITVPDDTLFLNLKKTRTTFTSYQLDELERAFQCAPYPDVFAREELANRLKLSESRVQVWFQNRRAKWRKREPPRKSFLNSNFFAKNHPLMAISHHSHPHRHNQHPHHPLNTSGLVAMATTNITSSSPSPSSGHSSSLMFGSNVNGTAAAIMSNSSSTTSPHHYPSGAYVSPTNVIGSTLVPIVGSSSSPQQAATAAATTSIMTSSSSNPMFTTINDNVSSNHHWSGWPTTTSFIPDHYGQQQLSNINGTTSPTSIGSFYHQNNPITIPQPYGSHGYYPTNVYNQSSGNHHHLYETPCSLLMDKSTTTSTTTGQHESLTFDTTSSSPMHSPNTIQSIKTESKSPSIIESKQLSSPLSSYTAMNAQQPETDAHKSE</sequence>
<keyword evidence="2 5" id="KW-0238">DNA-binding</keyword>
<evidence type="ECO:0000256" key="1">
    <source>
        <dbReference type="ARBA" id="ARBA00004123"/>
    </source>
</evidence>
<keyword evidence="10" id="KW-1185">Reference proteome</keyword>
<keyword evidence="3 5" id="KW-0371">Homeobox</keyword>
<dbReference type="PANTHER" id="PTHR24329:SF543">
    <property type="entry name" value="FI01017P-RELATED"/>
    <property type="match status" value="1"/>
</dbReference>
<evidence type="ECO:0000256" key="5">
    <source>
        <dbReference type="PROSITE-ProRule" id="PRU00108"/>
    </source>
</evidence>
<feature type="compositionally biased region" description="Low complexity" evidence="7">
    <location>
        <begin position="227"/>
        <end position="240"/>
    </location>
</feature>
<evidence type="ECO:0000313" key="10">
    <source>
        <dbReference type="Proteomes" id="UP000790347"/>
    </source>
</evidence>
<feature type="compositionally biased region" description="Low complexity" evidence="7">
    <location>
        <begin position="263"/>
        <end position="273"/>
    </location>
</feature>
<feature type="compositionally biased region" description="Polar residues" evidence="7">
    <location>
        <begin position="241"/>
        <end position="254"/>
    </location>
</feature>
<dbReference type="EMBL" id="ASGP02000009">
    <property type="protein sequence ID" value="KAH9491091.1"/>
    <property type="molecule type" value="Genomic_DNA"/>
</dbReference>
<protein>
    <recommendedName>
        <fullName evidence="8">Homeobox domain-containing protein</fullName>
    </recommendedName>
</protein>
<dbReference type="InterPro" id="IPR017970">
    <property type="entry name" value="Homeobox_CS"/>
</dbReference>
<reference evidence="9" key="2">
    <citation type="journal article" date="2022" name="Res Sq">
        <title>Comparative Genomics Reveals Insights into the Divergent Evolution of Astigmatic Mites and Household Pest Adaptations.</title>
        <authorList>
            <person name="Xiong Q."/>
            <person name="Wan A.T.-Y."/>
            <person name="Liu X.-Y."/>
            <person name="Fung C.S.-H."/>
            <person name="Xiao X."/>
            <person name="Malainual N."/>
            <person name="Hou J."/>
            <person name="Wang L."/>
            <person name="Wang M."/>
            <person name="Yang K."/>
            <person name="Cui Y."/>
            <person name="Leung E."/>
            <person name="Nong W."/>
            <person name="Shin S.-K."/>
            <person name="Au S."/>
            <person name="Jeong K.Y."/>
            <person name="Chew F.T."/>
            <person name="Hui J."/>
            <person name="Leung T.F."/>
            <person name="Tungtrongchitr A."/>
            <person name="Zhong N."/>
            <person name="Liu Z."/>
            <person name="Tsui S."/>
        </authorList>
    </citation>
    <scope>NUCLEOTIDE SEQUENCE</scope>
    <source>
        <strain evidence="9">Derf</strain>
        <tissue evidence="9">Whole organism</tissue>
    </source>
</reference>
<dbReference type="PANTHER" id="PTHR24329">
    <property type="entry name" value="HOMEOBOX PROTEIN ARISTALESS"/>
    <property type="match status" value="1"/>
</dbReference>
<dbReference type="InterPro" id="IPR050649">
    <property type="entry name" value="Paired_Homeobox_TFs"/>
</dbReference>
<dbReference type="Gene3D" id="1.10.10.60">
    <property type="entry name" value="Homeodomain-like"/>
    <property type="match status" value="1"/>
</dbReference>
<evidence type="ECO:0000313" key="9">
    <source>
        <dbReference type="EMBL" id="KAH9491091.1"/>
    </source>
</evidence>
<reference evidence="9" key="1">
    <citation type="submission" date="2013-05" db="EMBL/GenBank/DDBJ databases">
        <authorList>
            <person name="Yim A.K.Y."/>
            <person name="Chan T.F."/>
            <person name="Ji K.M."/>
            <person name="Liu X.Y."/>
            <person name="Zhou J.W."/>
            <person name="Li R.Q."/>
            <person name="Yang K.Y."/>
            <person name="Li J."/>
            <person name="Li M."/>
            <person name="Law P.T.W."/>
            <person name="Wu Y.L."/>
            <person name="Cai Z.L."/>
            <person name="Qin H."/>
            <person name="Bao Y."/>
            <person name="Leung R.K.K."/>
            <person name="Ng P.K.S."/>
            <person name="Zou J."/>
            <person name="Zhong X.J."/>
            <person name="Ran P.X."/>
            <person name="Zhong N.S."/>
            <person name="Liu Z.G."/>
            <person name="Tsui S.K.W."/>
        </authorList>
    </citation>
    <scope>NUCLEOTIDE SEQUENCE</scope>
    <source>
        <strain evidence="9">Derf</strain>
        <tissue evidence="9">Whole organism</tissue>
    </source>
</reference>
<dbReference type="InterPro" id="IPR009057">
    <property type="entry name" value="Homeodomain-like_sf"/>
</dbReference>
<evidence type="ECO:0000256" key="7">
    <source>
        <dbReference type="SAM" id="MobiDB-lite"/>
    </source>
</evidence>
<dbReference type="FunFam" id="1.10.10.60:FF:000679">
    <property type="entry name" value="Homeobox protein aristaless"/>
    <property type="match status" value="1"/>
</dbReference>
<dbReference type="PROSITE" id="PS50071">
    <property type="entry name" value="HOMEOBOX_2"/>
    <property type="match status" value="1"/>
</dbReference>
<dbReference type="Pfam" id="PF00046">
    <property type="entry name" value="Homeodomain"/>
    <property type="match status" value="1"/>
</dbReference>
<feature type="compositionally biased region" description="Polar residues" evidence="7">
    <location>
        <begin position="670"/>
        <end position="725"/>
    </location>
</feature>
<dbReference type="SUPFAM" id="SSF46689">
    <property type="entry name" value="Homeodomain-like"/>
    <property type="match status" value="1"/>
</dbReference>
<dbReference type="GO" id="GO:0000977">
    <property type="term" value="F:RNA polymerase II transcription regulatory region sequence-specific DNA binding"/>
    <property type="evidence" value="ECO:0007669"/>
    <property type="project" value="TreeGrafter"/>
</dbReference>
<comment type="subcellular location">
    <subcellularLocation>
        <location evidence="1 5 6">Nucleus</location>
    </subcellularLocation>
</comment>
<dbReference type="InterPro" id="IPR001356">
    <property type="entry name" value="HD"/>
</dbReference>